<feature type="transmembrane region" description="Helical" evidence="6">
    <location>
        <begin position="147"/>
        <end position="165"/>
    </location>
</feature>
<keyword evidence="2 6" id="KW-0812">Transmembrane</keyword>
<keyword evidence="4 6" id="KW-0472">Membrane</keyword>
<feature type="transmembrane region" description="Helical" evidence="6">
    <location>
        <begin position="453"/>
        <end position="473"/>
    </location>
</feature>
<feature type="transmembrane region" description="Helical" evidence="6">
    <location>
        <begin position="502"/>
        <end position="522"/>
    </location>
</feature>
<feature type="region of interest" description="Disordered" evidence="5">
    <location>
        <begin position="764"/>
        <end position="789"/>
    </location>
</feature>
<evidence type="ECO:0000256" key="2">
    <source>
        <dbReference type="ARBA" id="ARBA00022692"/>
    </source>
</evidence>
<feature type="transmembrane region" description="Helical" evidence="6">
    <location>
        <begin position="44"/>
        <end position="63"/>
    </location>
</feature>
<evidence type="ECO:0000256" key="6">
    <source>
        <dbReference type="SAM" id="Phobius"/>
    </source>
</evidence>
<evidence type="ECO:0000259" key="7">
    <source>
        <dbReference type="Pfam" id="PF13515"/>
    </source>
</evidence>
<dbReference type="AlphaFoldDB" id="A0A938YCE4"/>
<evidence type="ECO:0000256" key="3">
    <source>
        <dbReference type="ARBA" id="ARBA00022989"/>
    </source>
</evidence>
<feature type="compositionally biased region" description="Polar residues" evidence="5">
    <location>
        <begin position="778"/>
        <end position="789"/>
    </location>
</feature>
<dbReference type="RefSeq" id="WP_205258861.1">
    <property type="nucleotide sequence ID" value="NZ_JAERWK010000002.1"/>
</dbReference>
<feature type="transmembrane region" description="Helical" evidence="6">
    <location>
        <begin position="75"/>
        <end position="96"/>
    </location>
</feature>
<gene>
    <name evidence="8" type="ORF">JL106_01270</name>
</gene>
<comment type="caution">
    <text evidence="8">The sequence shown here is derived from an EMBL/GenBank/DDBJ whole genome shotgun (WGS) entry which is preliminary data.</text>
</comment>
<dbReference type="InterPro" id="IPR049453">
    <property type="entry name" value="Memb_transporter_dom"/>
</dbReference>
<organism evidence="8 9">
    <name type="scientific">Nakamurella leprariae</name>
    <dbReference type="NCBI Taxonomy" id="2803911"/>
    <lineage>
        <taxon>Bacteria</taxon>
        <taxon>Bacillati</taxon>
        <taxon>Actinomycetota</taxon>
        <taxon>Actinomycetes</taxon>
        <taxon>Nakamurellales</taxon>
        <taxon>Nakamurellaceae</taxon>
        <taxon>Nakamurella</taxon>
    </lineage>
</organism>
<comment type="subcellular location">
    <subcellularLocation>
        <location evidence="1">Membrane</location>
        <topology evidence="1">Multi-pass membrane protein</topology>
    </subcellularLocation>
</comment>
<keyword evidence="9" id="KW-1185">Reference proteome</keyword>
<keyword evidence="3 6" id="KW-1133">Transmembrane helix</keyword>
<evidence type="ECO:0000313" key="9">
    <source>
        <dbReference type="Proteomes" id="UP000663792"/>
    </source>
</evidence>
<dbReference type="GO" id="GO:0016020">
    <property type="term" value="C:membrane"/>
    <property type="evidence" value="ECO:0007669"/>
    <property type="project" value="UniProtKB-SubCell"/>
</dbReference>
<sequence>MHAGAIGRWFERHDPERYALHRAVRLTIVAVIVLVIAQRLIGNTLVVTFGVFGTFALLLFADFPGNRSARAGSYAMLWFVGCLLIVIGTALSQVWWQATLGMAVFGFLIWYVGALSAALAAAGRAALLAFILPVLVPGSLSDLLPRLGGWTLAAALSVPAALFLWPPRHHDRLRATAAASCRTLAARFTPGRPDAGRPTAETDIRTALAAMGQARRNTAYRPVSLTTGSRLVLRATDELDWVAQVTDPSREPERDWPAWTQPVIAAAARVLDLCAAALGREQGRLSAGLRAELRDALEVLTRERADAARRLGAALTGTGSGAGRTAQRPDPVEPSDPVAGHRIHRVHAWAHVVAVVGRTVAAAAEADTRPLLARLFGRGSGAVEVPPMLDIRDLAIEQAHRNSVWLQHSIRVGGGLAAAVAVAQLSHVQHGFWVGLGAMSVLRTSAVLTTSTVFRAIVGTTVGFLIGGGLMVLVGTGPAALWVLLPLCILIAGFAPQTVSFAAGQAAFTVAVVVLFNLLQPVGWRVGLVRIEDVALGGAAALVVGIICWPGGAAAQVRRALADAYRAASGLFAGTVRSVVDGWGPAGTARAAPDGSVGAAAALRLDAAVRQFVAERSIRPERLELVTTVAGGVNRLRLAADSLAEVFANPQADGGQAAALRSGEAERVLDERAVRLDAWFTALADVIVRRRTDLPPAPSADTEIAVVALIRRSAVEATSDAAVDAGAEPGAGVTTRALRLAWISLYLDDASDLAQRVAGPAVALRSPAAPPEPDGAVSRSNRAAVTTPA</sequence>
<feature type="transmembrane region" description="Helical" evidence="6">
    <location>
        <begin position="479"/>
        <end position="495"/>
    </location>
</feature>
<reference evidence="8" key="1">
    <citation type="submission" date="2021-01" db="EMBL/GenBank/DDBJ databases">
        <title>YIM 132084 draft genome.</title>
        <authorList>
            <person name="An D."/>
        </authorList>
    </citation>
    <scope>NUCLEOTIDE SEQUENCE</scope>
    <source>
        <strain evidence="8">YIM 132084</strain>
    </source>
</reference>
<dbReference type="Proteomes" id="UP000663792">
    <property type="component" value="Unassembled WGS sequence"/>
</dbReference>
<evidence type="ECO:0000256" key="1">
    <source>
        <dbReference type="ARBA" id="ARBA00004141"/>
    </source>
</evidence>
<feature type="domain" description="Integral membrane bound transporter" evidence="7">
    <location>
        <begin position="419"/>
        <end position="544"/>
    </location>
</feature>
<proteinExistence type="predicted"/>
<evidence type="ECO:0000256" key="5">
    <source>
        <dbReference type="SAM" id="MobiDB-lite"/>
    </source>
</evidence>
<accession>A0A938YCE4</accession>
<evidence type="ECO:0000256" key="4">
    <source>
        <dbReference type="ARBA" id="ARBA00023136"/>
    </source>
</evidence>
<feature type="transmembrane region" description="Helical" evidence="6">
    <location>
        <begin position="108"/>
        <end position="135"/>
    </location>
</feature>
<dbReference type="Pfam" id="PF13515">
    <property type="entry name" value="FUSC_2"/>
    <property type="match status" value="1"/>
</dbReference>
<dbReference type="EMBL" id="JAERWK010000002">
    <property type="protein sequence ID" value="MBM9465907.1"/>
    <property type="molecule type" value="Genomic_DNA"/>
</dbReference>
<name>A0A938YCE4_9ACTN</name>
<evidence type="ECO:0000313" key="8">
    <source>
        <dbReference type="EMBL" id="MBM9465907.1"/>
    </source>
</evidence>
<feature type="transmembrane region" description="Helical" evidence="6">
    <location>
        <begin position="534"/>
        <end position="555"/>
    </location>
</feature>
<protein>
    <submittedName>
        <fullName evidence="8">FUSC family protein</fullName>
    </submittedName>
</protein>
<feature type="region of interest" description="Disordered" evidence="5">
    <location>
        <begin position="313"/>
        <end position="338"/>
    </location>
</feature>